<dbReference type="GO" id="GO:0005634">
    <property type="term" value="C:nucleus"/>
    <property type="evidence" value="ECO:0007669"/>
    <property type="project" value="TreeGrafter"/>
</dbReference>
<gene>
    <name evidence="6" type="ORF">D9756_007592</name>
</gene>
<dbReference type="PROSITE" id="PS50053">
    <property type="entry name" value="UBIQUITIN_2"/>
    <property type="match status" value="1"/>
</dbReference>
<keyword evidence="1" id="KW-0143">Chaperone</keyword>
<dbReference type="GO" id="GO:0050821">
    <property type="term" value="P:protein stabilization"/>
    <property type="evidence" value="ECO:0007669"/>
    <property type="project" value="TreeGrafter"/>
</dbReference>
<keyword evidence="7" id="KW-1185">Reference proteome</keyword>
<feature type="domain" description="BAG" evidence="5">
    <location>
        <begin position="117"/>
        <end position="196"/>
    </location>
</feature>
<dbReference type="Proteomes" id="UP000559027">
    <property type="component" value="Unassembled WGS sequence"/>
</dbReference>
<feature type="signal peptide" evidence="3">
    <location>
        <begin position="1"/>
        <end position="29"/>
    </location>
</feature>
<protein>
    <recommendedName>
        <fullName evidence="8">BAG domain-containing protein</fullName>
    </recommendedName>
</protein>
<dbReference type="PANTHER" id="PTHR12329:SF16">
    <property type="entry name" value="BAG FAMILY MOLECULAR CHAPERONE REGULATOR 1"/>
    <property type="match status" value="1"/>
</dbReference>
<comment type="caution">
    <text evidence="6">The sequence shown here is derived from an EMBL/GenBank/DDBJ whole genome shotgun (WGS) entry which is preliminary data.</text>
</comment>
<dbReference type="GO" id="GO:0016020">
    <property type="term" value="C:membrane"/>
    <property type="evidence" value="ECO:0007669"/>
    <property type="project" value="TreeGrafter"/>
</dbReference>
<dbReference type="PROSITE" id="PS51035">
    <property type="entry name" value="BAG"/>
    <property type="match status" value="1"/>
</dbReference>
<reference evidence="6 7" key="1">
    <citation type="journal article" date="2020" name="ISME J.">
        <title>Uncovering the hidden diversity of litter-decomposition mechanisms in mushroom-forming fungi.</title>
        <authorList>
            <person name="Floudas D."/>
            <person name="Bentzer J."/>
            <person name="Ahren D."/>
            <person name="Johansson T."/>
            <person name="Persson P."/>
            <person name="Tunlid A."/>
        </authorList>
    </citation>
    <scope>NUCLEOTIDE SEQUENCE [LARGE SCALE GENOMIC DNA]</scope>
    <source>
        <strain evidence="6 7">CBS 146.42</strain>
    </source>
</reference>
<evidence type="ECO:0000256" key="1">
    <source>
        <dbReference type="ARBA" id="ARBA00023186"/>
    </source>
</evidence>
<dbReference type="GO" id="GO:0005829">
    <property type="term" value="C:cytosol"/>
    <property type="evidence" value="ECO:0007669"/>
    <property type="project" value="TreeGrafter"/>
</dbReference>
<dbReference type="SUPFAM" id="SSF54236">
    <property type="entry name" value="Ubiquitin-like"/>
    <property type="match status" value="1"/>
</dbReference>
<dbReference type="InterPro" id="IPR036533">
    <property type="entry name" value="BAG_dom_sf"/>
</dbReference>
<name>A0A8H5D1U7_9AGAR</name>
<proteinExistence type="predicted"/>
<dbReference type="SMART" id="SM00213">
    <property type="entry name" value="UBQ"/>
    <property type="match status" value="1"/>
</dbReference>
<evidence type="ECO:0000259" key="5">
    <source>
        <dbReference type="PROSITE" id="PS51035"/>
    </source>
</evidence>
<dbReference type="InterPro" id="IPR039773">
    <property type="entry name" value="BAG_chaperone_regulator"/>
</dbReference>
<dbReference type="Pfam" id="PF02179">
    <property type="entry name" value="BAG"/>
    <property type="match status" value="1"/>
</dbReference>
<dbReference type="EMBL" id="JAACJO010000012">
    <property type="protein sequence ID" value="KAF5351945.1"/>
    <property type="molecule type" value="Genomic_DNA"/>
</dbReference>
<sequence length="206" mass="22568">MHAKWLKERQAISLSQFILLLTLSRHRFALDWPGQNAPLSVIRTRLAELTHLPSNAFKIIHAGAVMKDDSAPLSTYSLTPHSTVVVVGQDNPLPPPPSSSTTSSSNEQLTVAQIQSELASVRKLAPDVHAFLAALNPPAESPPTTQDHARLGELLLQHLLRLDAIDPNRDWSMARAERKAAVRETQELLDSLDAAWAAYSTSNPPQ</sequence>
<feature type="region of interest" description="Disordered" evidence="2">
    <location>
        <begin position="87"/>
        <end position="107"/>
    </location>
</feature>
<feature type="chain" id="PRO_5034657208" description="BAG domain-containing protein" evidence="3">
    <location>
        <begin position="30"/>
        <end position="206"/>
    </location>
</feature>
<dbReference type="GO" id="GO:0000774">
    <property type="term" value="F:adenyl-nucleotide exchange factor activity"/>
    <property type="evidence" value="ECO:0007669"/>
    <property type="project" value="TreeGrafter"/>
</dbReference>
<dbReference type="Gene3D" id="1.20.58.120">
    <property type="entry name" value="BAG domain"/>
    <property type="match status" value="1"/>
</dbReference>
<dbReference type="SMART" id="SM00264">
    <property type="entry name" value="BAG"/>
    <property type="match status" value="1"/>
</dbReference>
<evidence type="ECO:0000313" key="6">
    <source>
        <dbReference type="EMBL" id="KAF5351945.1"/>
    </source>
</evidence>
<evidence type="ECO:0000256" key="3">
    <source>
        <dbReference type="SAM" id="SignalP"/>
    </source>
</evidence>
<organism evidence="6 7">
    <name type="scientific">Leucocoprinus leucothites</name>
    <dbReference type="NCBI Taxonomy" id="201217"/>
    <lineage>
        <taxon>Eukaryota</taxon>
        <taxon>Fungi</taxon>
        <taxon>Dikarya</taxon>
        <taxon>Basidiomycota</taxon>
        <taxon>Agaricomycotina</taxon>
        <taxon>Agaricomycetes</taxon>
        <taxon>Agaricomycetidae</taxon>
        <taxon>Agaricales</taxon>
        <taxon>Agaricineae</taxon>
        <taxon>Agaricaceae</taxon>
        <taxon>Leucocoprinus</taxon>
    </lineage>
</organism>
<dbReference type="OrthoDB" id="417450at2759"/>
<accession>A0A8H5D1U7</accession>
<evidence type="ECO:0000259" key="4">
    <source>
        <dbReference type="PROSITE" id="PS50053"/>
    </source>
</evidence>
<feature type="domain" description="Ubiquitin-like" evidence="4">
    <location>
        <begin position="39"/>
        <end position="87"/>
    </location>
</feature>
<dbReference type="SUPFAM" id="SSF63491">
    <property type="entry name" value="BAG domain"/>
    <property type="match status" value="1"/>
</dbReference>
<dbReference type="InterPro" id="IPR000626">
    <property type="entry name" value="Ubiquitin-like_dom"/>
</dbReference>
<evidence type="ECO:0000313" key="7">
    <source>
        <dbReference type="Proteomes" id="UP000559027"/>
    </source>
</evidence>
<dbReference type="InterPro" id="IPR003103">
    <property type="entry name" value="BAG_domain"/>
</dbReference>
<keyword evidence="3" id="KW-0732">Signal</keyword>
<dbReference type="AlphaFoldDB" id="A0A8H5D1U7"/>
<dbReference type="InterPro" id="IPR029071">
    <property type="entry name" value="Ubiquitin-like_domsf"/>
</dbReference>
<evidence type="ECO:0000256" key="2">
    <source>
        <dbReference type="SAM" id="MobiDB-lite"/>
    </source>
</evidence>
<dbReference type="Gene3D" id="3.10.20.90">
    <property type="entry name" value="Phosphatidylinositol 3-kinase Catalytic Subunit, Chain A, domain 1"/>
    <property type="match status" value="1"/>
</dbReference>
<dbReference type="PANTHER" id="PTHR12329">
    <property type="entry name" value="BCL2-ASSOCIATED ATHANOGENE"/>
    <property type="match status" value="1"/>
</dbReference>
<dbReference type="GO" id="GO:0051087">
    <property type="term" value="F:protein-folding chaperone binding"/>
    <property type="evidence" value="ECO:0007669"/>
    <property type="project" value="InterPro"/>
</dbReference>
<evidence type="ECO:0008006" key="8">
    <source>
        <dbReference type="Google" id="ProtNLM"/>
    </source>
</evidence>